<feature type="compositionally biased region" description="Basic and acidic residues" evidence="2">
    <location>
        <begin position="1505"/>
        <end position="1554"/>
    </location>
</feature>
<feature type="compositionally biased region" description="Basic and acidic residues" evidence="2">
    <location>
        <begin position="1214"/>
        <end position="1230"/>
    </location>
</feature>
<feature type="region of interest" description="Disordered" evidence="2">
    <location>
        <begin position="1147"/>
        <end position="1245"/>
    </location>
</feature>
<feature type="compositionally biased region" description="Low complexity" evidence="2">
    <location>
        <begin position="846"/>
        <end position="862"/>
    </location>
</feature>
<feature type="compositionally biased region" description="Basic and acidic residues" evidence="2">
    <location>
        <begin position="2369"/>
        <end position="2397"/>
    </location>
</feature>
<feature type="region of interest" description="Disordered" evidence="2">
    <location>
        <begin position="838"/>
        <end position="956"/>
    </location>
</feature>
<feature type="compositionally biased region" description="Low complexity" evidence="2">
    <location>
        <begin position="2792"/>
        <end position="2808"/>
    </location>
</feature>
<feature type="region of interest" description="Disordered" evidence="2">
    <location>
        <begin position="3522"/>
        <end position="3584"/>
    </location>
</feature>
<feature type="compositionally biased region" description="Gly residues" evidence="2">
    <location>
        <begin position="4133"/>
        <end position="4142"/>
    </location>
</feature>
<accession>A0A2C6KKV2</accession>
<feature type="compositionally biased region" description="Basic residues" evidence="2">
    <location>
        <begin position="1494"/>
        <end position="1504"/>
    </location>
</feature>
<feature type="compositionally biased region" description="Low complexity" evidence="2">
    <location>
        <begin position="2568"/>
        <end position="2588"/>
    </location>
</feature>
<feature type="compositionally biased region" description="Low complexity" evidence="2">
    <location>
        <begin position="1314"/>
        <end position="1330"/>
    </location>
</feature>
<feature type="compositionally biased region" description="Basic and acidic residues" evidence="2">
    <location>
        <begin position="2683"/>
        <end position="2751"/>
    </location>
</feature>
<reference evidence="4 5" key="1">
    <citation type="journal article" date="2017" name="Int. J. Parasitol.">
        <title>The genome of the protozoan parasite Cystoisospora suis and a reverse vaccinology approach to identify vaccine candidates.</title>
        <authorList>
            <person name="Palmieri N."/>
            <person name="Shrestha A."/>
            <person name="Ruttkowski B."/>
            <person name="Beck T."/>
            <person name="Vogl C."/>
            <person name="Tomley F."/>
            <person name="Blake D.P."/>
            <person name="Joachim A."/>
        </authorList>
    </citation>
    <scope>NUCLEOTIDE SEQUENCE [LARGE SCALE GENOMIC DNA]</scope>
    <source>
        <strain evidence="4 5">Wien I</strain>
    </source>
</reference>
<feature type="compositionally biased region" description="Basic and acidic residues" evidence="2">
    <location>
        <begin position="3023"/>
        <end position="3032"/>
    </location>
</feature>
<protein>
    <submittedName>
        <fullName evidence="4">Transmembrane protein</fullName>
    </submittedName>
</protein>
<feature type="region of interest" description="Disordered" evidence="2">
    <location>
        <begin position="1590"/>
        <end position="1624"/>
    </location>
</feature>
<evidence type="ECO:0000313" key="5">
    <source>
        <dbReference type="Proteomes" id="UP000221165"/>
    </source>
</evidence>
<feature type="region of interest" description="Disordered" evidence="2">
    <location>
        <begin position="1390"/>
        <end position="1438"/>
    </location>
</feature>
<feature type="compositionally biased region" description="Basic and acidic residues" evidence="2">
    <location>
        <begin position="3198"/>
        <end position="3223"/>
    </location>
</feature>
<feature type="compositionally biased region" description="Basic and acidic residues" evidence="2">
    <location>
        <begin position="167"/>
        <end position="240"/>
    </location>
</feature>
<feature type="compositionally biased region" description="Basic and acidic residues" evidence="2">
    <location>
        <begin position="938"/>
        <end position="953"/>
    </location>
</feature>
<feature type="compositionally biased region" description="Basic and acidic residues" evidence="2">
    <location>
        <begin position="1405"/>
        <end position="1426"/>
    </location>
</feature>
<feature type="compositionally biased region" description="Low complexity" evidence="2">
    <location>
        <begin position="3877"/>
        <end position="3897"/>
    </location>
</feature>
<feature type="region of interest" description="Disordered" evidence="2">
    <location>
        <begin position="576"/>
        <end position="624"/>
    </location>
</feature>
<feature type="transmembrane region" description="Helical" evidence="3">
    <location>
        <begin position="3730"/>
        <end position="3756"/>
    </location>
</feature>
<keyword evidence="1" id="KW-0175">Coiled coil</keyword>
<feature type="compositionally biased region" description="Low complexity" evidence="2">
    <location>
        <begin position="2000"/>
        <end position="2011"/>
    </location>
</feature>
<feature type="compositionally biased region" description="Low complexity" evidence="2">
    <location>
        <begin position="1268"/>
        <end position="1277"/>
    </location>
</feature>
<feature type="compositionally biased region" description="Low complexity" evidence="2">
    <location>
        <begin position="150"/>
        <end position="159"/>
    </location>
</feature>
<dbReference type="PANTHER" id="PTHR48134">
    <property type="entry name" value="GLYCOPROTEIN 96-92-RELATED-RELATED"/>
    <property type="match status" value="1"/>
</dbReference>
<feature type="compositionally biased region" description="Acidic residues" evidence="2">
    <location>
        <begin position="2470"/>
        <end position="2480"/>
    </location>
</feature>
<feature type="region of interest" description="Disordered" evidence="2">
    <location>
        <begin position="1765"/>
        <end position="1854"/>
    </location>
</feature>
<feature type="region of interest" description="Disordered" evidence="2">
    <location>
        <begin position="110"/>
        <end position="290"/>
    </location>
</feature>
<feature type="region of interest" description="Disordered" evidence="2">
    <location>
        <begin position="3095"/>
        <end position="3119"/>
    </location>
</feature>
<feature type="compositionally biased region" description="Low complexity" evidence="2">
    <location>
        <begin position="2248"/>
        <end position="2263"/>
    </location>
</feature>
<gene>
    <name evidence="4" type="ORF">CSUI_005039</name>
</gene>
<evidence type="ECO:0000256" key="1">
    <source>
        <dbReference type="SAM" id="Coils"/>
    </source>
</evidence>
<feature type="compositionally biased region" description="Low complexity" evidence="2">
    <location>
        <begin position="1590"/>
        <end position="1622"/>
    </location>
</feature>
<dbReference type="EMBL" id="MIGC01002411">
    <property type="protein sequence ID" value="PHJ21120.1"/>
    <property type="molecule type" value="Genomic_DNA"/>
</dbReference>
<keyword evidence="5" id="KW-1185">Reference proteome</keyword>
<feature type="region of interest" description="Disordered" evidence="2">
    <location>
        <begin position="2369"/>
        <end position="2418"/>
    </location>
</feature>
<feature type="compositionally biased region" description="Low complexity" evidence="2">
    <location>
        <begin position="4056"/>
        <end position="4097"/>
    </location>
</feature>
<evidence type="ECO:0000256" key="2">
    <source>
        <dbReference type="SAM" id="MobiDB-lite"/>
    </source>
</evidence>
<keyword evidence="3" id="KW-1133">Transmembrane helix</keyword>
<feature type="compositionally biased region" description="Acidic residues" evidence="2">
    <location>
        <begin position="1231"/>
        <end position="1240"/>
    </location>
</feature>
<feature type="compositionally biased region" description="Basic and acidic residues" evidence="2">
    <location>
        <begin position="2149"/>
        <end position="2198"/>
    </location>
</feature>
<feature type="compositionally biased region" description="Basic and acidic residues" evidence="2">
    <location>
        <begin position="1765"/>
        <end position="1777"/>
    </location>
</feature>
<feature type="region of interest" description="Disordered" evidence="2">
    <location>
        <begin position="3168"/>
        <end position="3229"/>
    </location>
</feature>
<organism evidence="4 5">
    <name type="scientific">Cystoisospora suis</name>
    <dbReference type="NCBI Taxonomy" id="483139"/>
    <lineage>
        <taxon>Eukaryota</taxon>
        <taxon>Sar</taxon>
        <taxon>Alveolata</taxon>
        <taxon>Apicomplexa</taxon>
        <taxon>Conoidasida</taxon>
        <taxon>Coccidia</taxon>
        <taxon>Eucoccidiorida</taxon>
        <taxon>Eimeriorina</taxon>
        <taxon>Sarcocystidae</taxon>
        <taxon>Cystoisospora</taxon>
    </lineage>
</organism>
<feature type="compositionally biased region" description="Basic and acidic residues" evidence="2">
    <location>
        <begin position="607"/>
        <end position="624"/>
    </location>
</feature>
<feature type="compositionally biased region" description="Low complexity" evidence="2">
    <location>
        <begin position="2765"/>
        <end position="2775"/>
    </location>
</feature>
<feature type="compositionally biased region" description="Basic and acidic residues" evidence="2">
    <location>
        <begin position="2980"/>
        <end position="3011"/>
    </location>
</feature>
<feature type="region of interest" description="Disordered" evidence="2">
    <location>
        <begin position="3785"/>
        <end position="4142"/>
    </location>
</feature>
<feature type="compositionally biased region" description="Basic and acidic residues" evidence="2">
    <location>
        <begin position="276"/>
        <end position="290"/>
    </location>
</feature>
<feature type="region of interest" description="Disordered" evidence="2">
    <location>
        <begin position="2980"/>
        <end position="3052"/>
    </location>
</feature>
<feature type="compositionally biased region" description="Low complexity" evidence="2">
    <location>
        <begin position="3785"/>
        <end position="3847"/>
    </location>
</feature>
<feature type="compositionally biased region" description="Low complexity" evidence="2">
    <location>
        <begin position="1201"/>
        <end position="1213"/>
    </location>
</feature>
<feature type="compositionally biased region" description="Basic residues" evidence="2">
    <location>
        <begin position="3169"/>
        <end position="3178"/>
    </location>
</feature>
<feature type="compositionally biased region" description="Low complexity" evidence="2">
    <location>
        <begin position="1147"/>
        <end position="1160"/>
    </location>
</feature>
<keyword evidence="3 4" id="KW-0812">Transmembrane</keyword>
<name>A0A2C6KKV2_9APIC</name>
<feature type="compositionally biased region" description="Basic residues" evidence="2">
    <location>
        <begin position="352"/>
        <end position="367"/>
    </location>
</feature>
<feature type="compositionally biased region" description="Basic and acidic residues" evidence="2">
    <location>
        <begin position="2496"/>
        <end position="2539"/>
    </location>
</feature>
<feature type="region of interest" description="Disordered" evidence="2">
    <location>
        <begin position="1988"/>
        <end position="2044"/>
    </location>
</feature>
<feature type="compositionally biased region" description="Basic and acidic residues" evidence="2">
    <location>
        <begin position="328"/>
        <end position="337"/>
    </location>
</feature>
<feature type="region of interest" description="Disordered" evidence="2">
    <location>
        <begin position="2683"/>
        <end position="2912"/>
    </location>
</feature>
<feature type="region of interest" description="Disordered" evidence="2">
    <location>
        <begin position="655"/>
        <end position="688"/>
    </location>
</feature>
<feature type="region of interest" description="Disordered" evidence="2">
    <location>
        <begin position="1492"/>
        <end position="1575"/>
    </location>
</feature>
<feature type="compositionally biased region" description="Basic and acidic residues" evidence="2">
    <location>
        <begin position="3560"/>
        <end position="3584"/>
    </location>
</feature>
<feature type="compositionally biased region" description="Basic and acidic residues" evidence="2">
    <location>
        <begin position="4041"/>
        <end position="4055"/>
    </location>
</feature>
<proteinExistence type="predicted"/>
<feature type="coiled-coil region" evidence="1">
    <location>
        <begin position="2318"/>
        <end position="2345"/>
    </location>
</feature>
<feature type="compositionally biased region" description="Polar residues" evidence="2">
    <location>
        <begin position="250"/>
        <end position="268"/>
    </location>
</feature>
<feature type="compositionally biased region" description="Basic and acidic residues" evidence="2">
    <location>
        <begin position="368"/>
        <end position="411"/>
    </location>
</feature>
<feature type="region of interest" description="Disordered" evidence="2">
    <location>
        <begin position="328"/>
        <end position="479"/>
    </location>
</feature>
<feature type="region of interest" description="Disordered" evidence="2">
    <location>
        <begin position="1268"/>
        <end position="1330"/>
    </location>
</feature>
<feature type="compositionally biased region" description="Acidic residues" evidence="2">
    <location>
        <begin position="2896"/>
        <end position="2909"/>
    </location>
</feature>
<feature type="compositionally biased region" description="Acidic residues" evidence="2">
    <location>
        <begin position="456"/>
        <end position="470"/>
    </location>
</feature>
<feature type="region of interest" description="Disordered" evidence="2">
    <location>
        <begin position="3420"/>
        <end position="3472"/>
    </location>
</feature>
<feature type="compositionally biased region" description="Basic and acidic residues" evidence="2">
    <location>
        <begin position="1164"/>
        <end position="1200"/>
    </location>
</feature>
<feature type="compositionally biased region" description="Basic and acidic residues" evidence="2">
    <location>
        <begin position="2849"/>
        <end position="2864"/>
    </location>
</feature>
<feature type="compositionally biased region" description="Basic and acidic residues" evidence="2">
    <location>
        <begin position="677"/>
        <end position="688"/>
    </location>
</feature>
<feature type="compositionally biased region" description="Basic and acidic residues" evidence="2">
    <location>
        <begin position="3947"/>
        <end position="4031"/>
    </location>
</feature>
<feature type="region of interest" description="Disordered" evidence="2">
    <location>
        <begin position="2456"/>
        <end position="2594"/>
    </location>
</feature>
<dbReference type="PANTHER" id="PTHR48134:SF2">
    <property type="entry name" value="OS04G0609100 PROTEIN"/>
    <property type="match status" value="1"/>
</dbReference>
<comment type="caution">
    <text evidence="4">The sequence shown here is derived from an EMBL/GenBank/DDBJ whole genome shotgun (WGS) entry which is preliminary data.</text>
</comment>
<dbReference type="VEuPathDB" id="ToxoDB:CSUI_005039"/>
<feature type="compositionally biased region" description="Low complexity" evidence="2">
    <location>
        <begin position="3251"/>
        <end position="3263"/>
    </location>
</feature>
<evidence type="ECO:0000256" key="3">
    <source>
        <dbReference type="SAM" id="Phobius"/>
    </source>
</evidence>
<feature type="region of interest" description="Disordered" evidence="2">
    <location>
        <begin position="3249"/>
        <end position="3312"/>
    </location>
</feature>
<feature type="transmembrane region" description="Helical" evidence="3">
    <location>
        <begin position="3668"/>
        <end position="3693"/>
    </location>
</feature>
<keyword evidence="3" id="KW-0472">Membrane</keyword>
<feature type="region of interest" description="Disordered" evidence="2">
    <location>
        <begin position="2137"/>
        <end position="2270"/>
    </location>
</feature>
<dbReference type="RefSeq" id="XP_067922804.1">
    <property type="nucleotide sequence ID" value="XM_068065219.1"/>
</dbReference>
<sequence length="4142" mass="467476">MRPPPPAGGGGGGLGRAQFAPSRLAQAVCILNVLVCFSVVCLYLLTDEVGDDGRSLLSSNWDRGGLSAAYQRRLLPAKVLPSILFVSRPISSNSFFTRFPLLSSFSRQLMTPSRDQQEDVEQEEEKEKKEKIRSSLFPSLSESTKESSERSASSSFRSSAGGGGSRGGEEGSSSREEKTHKTVSKLKDQQEERGMHFGGEKKKKQKEQEKERRRAGEATLLGHERDKGEGGGGEEARESDGDAVAFFQGTPRQGQSHQASRRGVSSSGRDIPSSEVVKKGEKKEGESESDGRDTFLYWFFDRDEDLPLSTAVYRRLRELTEKEKEALLFFHREGGQKEEEEESGEKEEDRRREKRRRKRRKRGRRTRRKEEEERKDEGEKEDERRRSGDQTKEKMRDVSEKRFHITEKEPINTDALGHLTSVPPDKSSSLTSRDLLHSPTDSTQEEEEVKEKKESEEEEEDEEEEEETEPLDFPSSSSISQAGGLPFRVSSVPLHILRDAQYLDFTLSHLLLASLLNLQEVQEENYRKMLRVSFGSNRSLRREDMKIHSPYHSELFSSSYLHDRFLLDNDENHRRTTSAFSPSHGLSQERESEEGVEEEKISSSSLGKEKDLRKDERGRFGEREERVDEALIGELARYLYVANPMAYPPPCYDSSSAFSRSRKDDKDSSTASASSDDGMKREKEKNRERKAMKVFFSSSDPSNDQTSVVKNKSIANTRSTSSASFFNVSRSSSFFSDRGDVCLDSHSLFSSSLLERLLQPPRALRSVASIDHVLQMLSFYHLEEMPLSSPPHLLHYLAVSSTFRHPLPSSSWPSGVDMLMSTRQEKGEGGEQEEVDIMTEKEEGMSSLSTTSHRNRTSRSLSINSFSRPRATRRALPSPSSKSDLDSFSRHSKMKKGQLPLRSISKEDKAEKIRKDTMEKKGKDEDEKTTMKKTSREKKRDNLNEGEKKEKAPSEIPKNPFSFLGGWIDDEDDETIQSEENTFEASISEEEYRELFTSPLSDSAAIGGGGGESQSISVQTVVDEKSNFLYVFVLYTKDPVYATSKESYPSSSPLSTSIPSASPAYRRRPLRYRTRLAVYRRSLADVLQAALGNMHTRAWLYRHLSNFYPSQNLRLHNHRHSSHRFAKEINQLNSILLSAFIASSSSPSSSPSFSPSSSSSRPVHLRDPVREEETGLRRIHTREGKSGRPSPLHDHRDERNSSSSSRLSSSSSSRKLENFEETRSRSLQRETEEEEQEDFEGGNFLQLESPDALPLYLRGVYSHSAAASSSLSSSSFSHQKREENSARSSMSSQEKKAEEEERHASSSGERSRSPRTSLSPSSLTATPLTPPVSVRREIFSSLSSSSPSSRVPGSFTSVIDSSRHVYSIDSRARILEGFDRLAIASSLLAGEQEEEEVSLAGKTNDTAKNHGDKKTKKREEKEGVRGEEEEEGEETDRVDSKRLILNDVDTWRDLGGCPLPPQMKVISLETVHRAVEYVEGRCVYYTSPEGKELRLKKKKTKKTVARSEEDTSEKRKEERNKEEDGRKKRTDRRDGGGRDGDLHDVNKETFHGEEEVPGEDLSHVHMTGGGIMDQPQETNAALNASSSSHLSSFHSLSSSSSSSLSSSSSPYTFPPGSSSDGSLPPPSLASTVSALYARLSSSVFPPPASLAFVSLHRREMSQALRQILSFPYHPYRMRRALSIFLLSLTRLGGELFLSYSDFAWLLLREGFRCSSSLVRTLWYLVSNPEALYFSMQTSHFSKHRWLNLLPLFEFLHAVYGRGGETKRRAEKKSREGEREEEEDEDEKATSIDDRHLDLSSEGSVKERGEEGRRKDEDDLRSSLKKERRFPRSESTPEVEEEEELPVENEKNGRRHTKKISLTHQETFLSSVSSFFSRFSLLSSLSSLFSPLSRFLQRNVFFFFSSSSFLLFASPSWASPWSIFRLGMSMSFDLLRILWRQQKVFAFRFLEALTAHSFKEKEDELKEEEEREEVDMYRRILRLFERDQEDVHDEEGEEESSFSSSSSSISSSDTYHHEGEEEEDPGDGKRHKKKKKSEDLVSEEQEEEQEGIVKFFFSFFGAIFSPFFSSQGVEERKMPMKRPSISGRKKKHNGVDAIASELLFFPHHHHHLSVVTPQAMMRAAHLGRAFMHAELTERERSAQIEEEEEERQRQEKEEREEILKRDLHAERDEKQSIPFEKHTSQLLKAHDQERRKEIESLDLSGRRTASSKEEGEEEKIEQRRRRRSDEERRISSEREERQEEERQKLFSSLLSSSSSSSPFSRDAFDEGDLFNLSQPEKILSRIGGGQRGSFEQIERETVQKNSFLSLLDLPWMSFRREEGEEAQELEALIRLKKRRNRRDENNRRRRGEEEEEAYLTSLGRDDLEAYDEDRGQPRHDYYSIDHHTQGEKEKIGGDRRRRGRGLPIKNQQSYPHSMRSGDRLYENAWIELLSVFSLQVQKVIDIFRVVKAKLSFSSVEGEEEQATKEDDGGEKEEEEEKRDDHGSSAATKKNRMKGSEGAEAEKEEEKERGVEERFPGIIHEKAKSASHGDAEKRNEEESIQEEEIDHDEDDGTAEEEEEKEEESKLLPSSSSPLPHSLESLFSPSSSPSPPVLFSPTSLAMALRGFQLVRSYSIEGEQAWLAVDSETISAAVVYGQPEGLDMKWRVTLFPRVDHTASLVLQRRRRQWFEQYTKEEAKRAEELAKKRKEDKVPFFSSRSEKQVEDAEEGEGRENKRKDEEEKQRKKKKDSERNAEIRRGRRKPLEMKSDKTSPSAELSEVSSHTPLPTTTALALRIGDPVHDEDDEEIHHFSFLSSSLPLSSSLYPSQKEEEHDRSIPAPSYLTHSDEEDEHTPTIQRSHPTRQRRLCHGERTLQPSHTDEASSLRSMQRPSAPHEGRTQNTQTSFSSSSSSLSCEEEREEEEEEEERDSSILSSYEYATFLFEGSAPVDVGGSLSSNGLVFSRGRADKYLFRHSLSLSSLFHLHRKWLRLQKRMRGKAEKSAEVSVEKSEKKKKGDREEEEKRGEKNYDDGDEEEEDEDVDKNLGDKEQQEEVGASLSRKKKFSTHKKRDIDEKIEDMPLPLPLLPTVVGPRVWQRENLGDVALLRHIDLGKSREDVGSPSSSSVTDDEEQAYKSTGMKKHGGILALIVHSNDRAVRYRTFHMTPSIVSSSHPLCPSRKNLLSSLSARRRHGHVRRGASPSSLSRDRRNPTASFHPDSDEKARKRDQNREEEPEKTSHENNDQDEEGCVSWIVGNKEGTDHFVRVLQPGSSTSHTSGQTHSEGGGGGEGRGERTRGRSSGDSHNPRESRGGEGERETSSSSQSGGGGGGEGVYEFVRKPLWCSSRHRRFFAFGYLLKLQSFHLRTRSLTSSSSSSSLRSPLGANEGEAKTSSSGRMKKKKKIEPKSWILREEARQMKAEDADGRTAWRLGNIMGGGWMVGPSTSSSSSPRGRHYQQDDFSDQREEEAERRREREGEEDEKEEDEQDQLSQYEARGVFEEFWRYSPSFRLLSISEDGRYIVGVTGALKVYLQIEDPSASLTAVRTPEETEKNRNGPPFSRRSSHRFSSSVEMNGSTDGKASREGEHDRSTMESEEKNSSDFSPKVREVDVAEALVRAGGDPRNRSIVSVSFFPLHRFIPILDPHLVQQGVIPPPPDRVYLVILLDDGRLLLLYVHPDATLVPTATPFFHHLLFSLSWNNLAMLVYLLVFLLFHLRGQLLIGGGAGGGGGGPGTTNGAGGGGLRQAVWRFWYLMVSLLRIFLSLLLFPLISLLFTLIRALRIILLEIAVLYSHLLQVLLPFPAATNNTPNTNTRNANDTTTPPTPNNPTDNVNGLTTTTTTPAASAASITPPHANTSVNTATTTATSTEEDGENNNNARTNRRGGDQQQEEESPPKSSRSSSRSGNGVEGSSSSSSRSHVRAGGILDEGGRPQQQQEECERNEGGVSRHLSGKGGGESKVFGGQERPATERGGEDEGKSELRDGENDRKKAGMIETLRKERNEIDREEERRDKGGETTKLLEKIQEEEGLSRRRRDLPSKASDNESSERHTSPQAQALSQREGRLGRGVGDRLARGDSCSSSSSSSPSASNPRSVSSMPSTSRSSTTTTATTTTSSRGGRRLRPTRIEERRALLAEAALRRRHTTTSSNCGQSAGGSISGVD</sequence>
<evidence type="ECO:0000313" key="4">
    <source>
        <dbReference type="EMBL" id="PHJ21120.1"/>
    </source>
</evidence>
<feature type="compositionally biased region" description="Basic and acidic residues" evidence="2">
    <location>
        <begin position="1293"/>
        <end position="1312"/>
    </location>
</feature>
<feature type="compositionally biased region" description="Low complexity" evidence="2">
    <location>
        <begin position="3349"/>
        <end position="3361"/>
    </location>
</feature>
<feature type="compositionally biased region" description="Polar residues" evidence="2">
    <location>
        <begin position="2752"/>
        <end position="2764"/>
    </location>
</feature>
<feature type="compositionally biased region" description="Basic residues" evidence="2">
    <location>
        <begin position="3040"/>
        <end position="3050"/>
    </location>
</feature>
<feature type="compositionally biased region" description="Acidic residues" evidence="2">
    <location>
        <begin position="2540"/>
        <end position="2563"/>
    </location>
</feature>
<feature type="compositionally biased region" description="Basic and acidic residues" evidence="2">
    <location>
        <begin position="1787"/>
        <end position="1824"/>
    </location>
</feature>
<feature type="compositionally biased region" description="Acidic residues" evidence="2">
    <location>
        <begin position="1988"/>
        <end position="1999"/>
    </location>
</feature>
<dbReference type="GeneID" id="94428430"/>
<dbReference type="OrthoDB" id="332959at2759"/>
<feature type="compositionally biased region" description="Basic and acidic residues" evidence="2">
    <location>
        <begin position="3436"/>
        <end position="3456"/>
    </location>
</feature>
<feature type="compositionally biased region" description="Acidic residues" evidence="2">
    <location>
        <begin position="3457"/>
        <end position="3468"/>
    </location>
</feature>
<feature type="compositionally biased region" description="Acidic residues" evidence="2">
    <location>
        <begin position="1836"/>
        <end position="1846"/>
    </location>
</feature>
<feature type="compositionally biased region" description="Basic and acidic residues" evidence="2">
    <location>
        <begin position="3271"/>
        <end position="3299"/>
    </location>
</feature>
<feature type="compositionally biased region" description="Basic and acidic residues" evidence="2">
    <location>
        <begin position="904"/>
        <end position="930"/>
    </location>
</feature>
<feature type="compositionally biased region" description="Polar residues" evidence="2">
    <location>
        <begin position="577"/>
        <end position="586"/>
    </location>
</feature>
<feature type="compositionally biased region" description="Basic and acidic residues" evidence="2">
    <location>
        <begin position="2226"/>
        <end position="2247"/>
    </location>
</feature>
<feature type="compositionally biased region" description="Acidic residues" evidence="2">
    <location>
        <begin position="3012"/>
        <end position="3022"/>
    </location>
</feature>
<feature type="region of interest" description="Disordered" evidence="2">
    <location>
        <begin position="3349"/>
        <end position="3391"/>
    </location>
</feature>
<dbReference type="Proteomes" id="UP000221165">
    <property type="component" value="Unassembled WGS sequence"/>
</dbReference>